<protein>
    <submittedName>
        <fullName evidence="7">ABC transporter permease</fullName>
    </submittedName>
</protein>
<gene>
    <name evidence="7" type="ORF">HXA33_15655</name>
</gene>
<dbReference type="Proteomes" id="UP001057753">
    <property type="component" value="Unassembled WGS sequence"/>
</dbReference>
<keyword evidence="2 5" id="KW-0812">Transmembrane</keyword>
<comment type="caution">
    <text evidence="7">The sequence shown here is derived from an EMBL/GenBank/DDBJ whole genome shotgun (WGS) entry which is preliminary data.</text>
</comment>
<evidence type="ECO:0000256" key="3">
    <source>
        <dbReference type="ARBA" id="ARBA00022989"/>
    </source>
</evidence>
<feature type="transmembrane region" description="Helical" evidence="5">
    <location>
        <begin position="21"/>
        <end position="39"/>
    </location>
</feature>
<sequence>MTFSMKRMYAIFNKDLKDLSKNMYVLTTIITPVVLAFLFSRQDELILQMHYLIINLTFATVATFVQSALIAEEKEKNTLRGLMMSPASIGEILIGKSLVSTIMTVVTLIVCMRIMGYSLGDAPIIITAFVLVISFYIALGTWLGLVTRSLIEASIVIVPIMFLLGMGTLLIEIIGEYPILSFLEYFPNFQLEFLALRVEEGASWTNLGSYFGTIVLWLIAMCILTVVTYRKRAVNGE</sequence>
<evidence type="ECO:0000256" key="2">
    <source>
        <dbReference type="ARBA" id="ARBA00022692"/>
    </source>
</evidence>
<organism evidence="7 8">
    <name type="scientific">Salipaludibacillus agaradhaerens</name>
    <name type="common">Bacillus agaradhaerens</name>
    <dbReference type="NCBI Taxonomy" id="76935"/>
    <lineage>
        <taxon>Bacteria</taxon>
        <taxon>Bacillati</taxon>
        <taxon>Bacillota</taxon>
        <taxon>Bacilli</taxon>
        <taxon>Bacillales</taxon>
        <taxon>Bacillaceae</taxon>
    </lineage>
</organism>
<dbReference type="RefSeq" id="WP_078578189.1">
    <property type="nucleotide sequence ID" value="NZ_JABXYM010000001.1"/>
</dbReference>
<accession>A0A9Q4B3Y8</accession>
<evidence type="ECO:0000259" key="6">
    <source>
        <dbReference type="Pfam" id="PF12698"/>
    </source>
</evidence>
<dbReference type="PANTHER" id="PTHR43471:SF1">
    <property type="entry name" value="ABC TRANSPORTER PERMEASE PROTEIN NOSY-RELATED"/>
    <property type="match status" value="1"/>
</dbReference>
<evidence type="ECO:0000256" key="1">
    <source>
        <dbReference type="ARBA" id="ARBA00004141"/>
    </source>
</evidence>
<feature type="transmembrane region" description="Helical" evidence="5">
    <location>
        <begin position="155"/>
        <end position="175"/>
    </location>
</feature>
<feature type="transmembrane region" description="Helical" evidence="5">
    <location>
        <begin position="207"/>
        <end position="229"/>
    </location>
</feature>
<reference evidence="7" key="1">
    <citation type="submission" date="2020-06" db="EMBL/GenBank/DDBJ databases">
        <title>Insight into the genomes of haloalkaliphilic bacilli from Kenyan soda lakes.</title>
        <authorList>
            <person name="Mwirichia R."/>
            <person name="Villamizar G.C."/>
            <person name="Poehlein A."/>
            <person name="Mugweru J."/>
            <person name="Kipnyargis A."/>
            <person name="Kiplimo D."/>
            <person name="Orwa P."/>
            <person name="Daniel R."/>
        </authorList>
    </citation>
    <scope>NUCLEOTIDE SEQUENCE</scope>
    <source>
        <strain evidence="7">B1096_S55</strain>
    </source>
</reference>
<comment type="subcellular location">
    <subcellularLocation>
        <location evidence="1">Membrane</location>
        <topology evidence="1">Multi-pass membrane protein</topology>
    </subcellularLocation>
</comment>
<dbReference type="GO" id="GO:0005886">
    <property type="term" value="C:plasma membrane"/>
    <property type="evidence" value="ECO:0007669"/>
    <property type="project" value="UniProtKB-SubCell"/>
</dbReference>
<feature type="transmembrane region" description="Helical" evidence="5">
    <location>
        <begin position="51"/>
        <end position="71"/>
    </location>
</feature>
<evidence type="ECO:0000256" key="4">
    <source>
        <dbReference type="ARBA" id="ARBA00023136"/>
    </source>
</evidence>
<evidence type="ECO:0000313" key="7">
    <source>
        <dbReference type="EMBL" id="MCR6097973.1"/>
    </source>
</evidence>
<feature type="transmembrane region" description="Helical" evidence="5">
    <location>
        <begin position="92"/>
        <end position="116"/>
    </location>
</feature>
<proteinExistence type="predicted"/>
<name>A0A9Q4B3Y8_SALAG</name>
<keyword evidence="4 5" id="KW-0472">Membrane</keyword>
<dbReference type="OrthoDB" id="3182222at2"/>
<keyword evidence="8" id="KW-1185">Reference proteome</keyword>
<dbReference type="InterPro" id="IPR013525">
    <property type="entry name" value="ABC2_TM"/>
</dbReference>
<keyword evidence="3 5" id="KW-1133">Transmembrane helix</keyword>
<dbReference type="AlphaFoldDB" id="A0A9Q4B3Y8"/>
<dbReference type="EMBL" id="JABXYM010000001">
    <property type="protein sequence ID" value="MCR6097973.1"/>
    <property type="molecule type" value="Genomic_DNA"/>
</dbReference>
<evidence type="ECO:0000313" key="8">
    <source>
        <dbReference type="Proteomes" id="UP001057753"/>
    </source>
</evidence>
<feature type="domain" description="ABC-2 type transporter transmembrane" evidence="6">
    <location>
        <begin position="49"/>
        <end position="226"/>
    </location>
</feature>
<evidence type="ECO:0000256" key="5">
    <source>
        <dbReference type="SAM" id="Phobius"/>
    </source>
</evidence>
<dbReference type="PANTHER" id="PTHR43471">
    <property type="entry name" value="ABC TRANSPORTER PERMEASE"/>
    <property type="match status" value="1"/>
</dbReference>
<feature type="transmembrane region" description="Helical" evidence="5">
    <location>
        <begin position="122"/>
        <end position="143"/>
    </location>
</feature>
<dbReference type="GO" id="GO:0140359">
    <property type="term" value="F:ABC-type transporter activity"/>
    <property type="evidence" value="ECO:0007669"/>
    <property type="project" value="InterPro"/>
</dbReference>
<dbReference type="Pfam" id="PF12698">
    <property type="entry name" value="ABC2_membrane_3"/>
    <property type="match status" value="1"/>
</dbReference>